<evidence type="ECO:0000313" key="3">
    <source>
        <dbReference type="Proteomes" id="UP000252558"/>
    </source>
</evidence>
<dbReference type="EMBL" id="QPID01000005">
    <property type="protein sequence ID" value="RCU49828.1"/>
    <property type="molecule type" value="Genomic_DNA"/>
</dbReference>
<dbReference type="Proteomes" id="UP000252558">
    <property type="component" value="Unassembled WGS sequence"/>
</dbReference>
<accession>A0A368NH94</accession>
<evidence type="ECO:0000313" key="2">
    <source>
        <dbReference type="EMBL" id="RCU49828.1"/>
    </source>
</evidence>
<reference evidence="2 3" key="1">
    <citation type="submission" date="2018-07" db="EMBL/GenBank/DDBJ databases">
        <title>Corallincola holothuriorum sp. nov., a new facultative anaerobe isolated from sea cucumber Apostichopus japonicus.</title>
        <authorList>
            <person name="Xia H."/>
        </authorList>
    </citation>
    <scope>NUCLEOTIDE SEQUENCE [LARGE SCALE GENOMIC DNA]</scope>
    <source>
        <strain evidence="2 3">C4</strain>
    </source>
</reference>
<dbReference type="OrthoDB" id="6265335at2"/>
<keyword evidence="1" id="KW-0472">Membrane</keyword>
<dbReference type="AlphaFoldDB" id="A0A368NH94"/>
<keyword evidence="1" id="KW-1133">Transmembrane helix</keyword>
<feature type="transmembrane region" description="Helical" evidence="1">
    <location>
        <begin position="12"/>
        <end position="31"/>
    </location>
</feature>
<organism evidence="2 3">
    <name type="scientific">Corallincola holothuriorum</name>
    <dbReference type="NCBI Taxonomy" id="2282215"/>
    <lineage>
        <taxon>Bacteria</taxon>
        <taxon>Pseudomonadati</taxon>
        <taxon>Pseudomonadota</taxon>
        <taxon>Gammaproteobacteria</taxon>
        <taxon>Alteromonadales</taxon>
        <taxon>Psychromonadaceae</taxon>
        <taxon>Corallincola</taxon>
    </lineage>
</organism>
<keyword evidence="3" id="KW-1185">Reference proteome</keyword>
<gene>
    <name evidence="2" type="ORF">DU002_09330</name>
</gene>
<comment type="caution">
    <text evidence="2">The sequence shown here is derived from an EMBL/GenBank/DDBJ whole genome shotgun (WGS) entry which is preliminary data.</text>
</comment>
<dbReference type="RefSeq" id="WP_114338114.1">
    <property type="nucleotide sequence ID" value="NZ_QPID01000005.1"/>
</dbReference>
<proteinExistence type="predicted"/>
<keyword evidence="1" id="KW-0812">Transmembrane</keyword>
<name>A0A368NH94_9GAMM</name>
<sequence>MPENRQLDTERRMFYFLPALAVIMVLATVLLSSQDDAKREVEDSAFNRLTNNFLVRLNMVRTQWTIHGRPPQLELEGTLMTMGKFGIPDLRTSHGSYDCHQLWRLMLAQPMEINQRPISAVAMVDRRLHGEYCRYLISEELYFDVDLRHGTLSQRAEKLRAIQQNGNEALGKQLN</sequence>
<evidence type="ECO:0000256" key="1">
    <source>
        <dbReference type="SAM" id="Phobius"/>
    </source>
</evidence>
<protein>
    <submittedName>
        <fullName evidence="2">Uncharacterized protein</fullName>
    </submittedName>
</protein>